<keyword evidence="5" id="KW-0573">Peptidoglycan synthesis</keyword>
<evidence type="ECO:0000256" key="3">
    <source>
        <dbReference type="ARBA" id="ARBA00022692"/>
    </source>
</evidence>
<evidence type="ECO:0008006" key="10">
    <source>
        <dbReference type="Google" id="ProtNLM"/>
    </source>
</evidence>
<evidence type="ECO:0000313" key="9">
    <source>
        <dbReference type="EMBL" id="MPN07712.1"/>
    </source>
</evidence>
<gene>
    <name evidence="9" type="ORF">SDC9_154983</name>
</gene>
<dbReference type="AlphaFoldDB" id="A0A645F2H9"/>
<dbReference type="PRINTS" id="PR01806">
    <property type="entry name" value="VIRFACTRMVIN"/>
</dbReference>
<name>A0A645F2H9_9ZZZZ</name>
<proteinExistence type="predicted"/>
<evidence type="ECO:0000256" key="8">
    <source>
        <dbReference type="SAM" id="Phobius"/>
    </source>
</evidence>
<keyword evidence="6 8" id="KW-1133">Transmembrane helix</keyword>
<feature type="transmembrane region" description="Helical" evidence="8">
    <location>
        <begin position="46"/>
        <end position="67"/>
    </location>
</feature>
<dbReference type="GO" id="GO:0009252">
    <property type="term" value="P:peptidoglycan biosynthetic process"/>
    <property type="evidence" value="ECO:0007669"/>
    <property type="project" value="UniProtKB-KW"/>
</dbReference>
<keyword evidence="7 8" id="KW-0472">Membrane</keyword>
<sequence>MYGKFTELNVQQTAWALLFYALGIPAFCATKVILPTYYARKMMMTPLKISLIAVGVNVILSVLLMLVLGQGGIALATVISAMINNSLLLLVLRRQELRLPLRPVVMTAAKALAASGLGALLFLRYESLRTWTQEWGLPRWMPQDLIPVLAGLVGFGVIYLAVTMILRAHEPWEMFHSFLGRRPPADDGRR</sequence>
<dbReference type="GO" id="GO:0015648">
    <property type="term" value="F:lipid-linked peptidoglycan transporter activity"/>
    <property type="evidence" value="ECO:0007669"/>
    <property type="project" value="TreeGrafter"/>
</dbReference>
<evidence type="ECO:0000256" key="5">
    <source>
        <dbReference type="ARBA" id="ARBA00022984"/>
    </source>
</evidence>
<comment type="subcellular location">
    <subcellularLocation>
        <location evidence="1">Cell membrane</location>
        <topology evidence="1">Multi-pass membrane protein</topology>
    </subcellularLocation>
</comment>
<keyword evidence="2" id="KW-1003">Cell membrane</keyword>
<feature type="transmembrane region" description="Helical" evidence="8">
    <location>
        <begin position="104"/>
        <end position="125"/>
    </location>
</feature>
<feature type="transmembrane region" description="Helical" evidence="8">
    <location>
        <begin position="73"/>
        <end position="92"/>
    </location>
</feature>
<dbReference type="GO" id="GO:0008360">
    <property type="term" value="P:regulation of cell shape"/>
    <property type="evidence" value="ECO:0007669"/>
    <property type="project" value="UniProtKB-KW"/>
</dbReference>
<dbReference type="PANTHER" id="PTHR47019:SF1">
    <property type="entry name" value="LIPID II FLIPPASE MURJ"/>
    <property type="match status" value="1"/>
</dbReference>
<dbReference type="InterPro" id="IPR051050">
    <property type="entry name" value="Lipid_II_flippase_MurJ/MviN"/>
</dbReference>
<dbReference type="EMBL" id="VSSQ01053719">
    <property type="protein sequence ID" value="MPN07712.1"/>
    <property type="molecule type" value="Genomic_DNA"/>
</dbReference>
<dbReference type="PANTHER" id="PTHR47019">
    <property type="entry name" value="LIPID II FLIPPASE MURJ"/>
    <property type="match status" value="1"/>
</dbReference>
<protein>
    <recommendedName>
        <fullName evidence="10">Lipid II flippase MurJ</fullName>
    </recommendedName>
</protein>
<keyword evidence="3 8" id="KW-0812">Transmembrane</keyword>
<dbReference type="GO" id="GO:0005886">
    <property type="term" value="C:plasma membrane"/>
    <property type="evidence" value="ECO:0007669"/>
    <property type="project" value="UniProtKB-SubCell"/>
</dbReference>
<dbReference type="Pfam" id="PF03023">
    <property type="entry name" value="MurJ"/>
    <property type="match status" value="1"/>
</dbReference>
<feature type="transmembrane region" description="Helical" evidence="8">
    <location>
        <begin position="12"/>
        <end position="34"/>
    </location>
</feature>
<evidence type="ECO:0000256" key="1">
    <source>
        <dbReference type="ARBA" id="ARBA00004651"/>
    </source>
</evidence>
<evidence type="ECO:0000256" key="2">
    <source>
        <dbReference type="ARBA" id="ARBA00022475"/>
    </source>
</evidence>
<reference evidence="9" key="1">
    <citation type="submission" date="2019-08" db="EMBL/GenBank/DDBJ databases">
        <authorList>
            <person name="Kucharzyk K."/>
            <person name="Murdoch R.W."/>
            <person name="Higgins S."/>
            <person name="Loffler F."/>
        </authorList>
    </citation>
    <scope>NUCLEOTIDE SEQUENCE</scope>
</reference>
<feature type="transmembrane region" description="Helical" evidence="8">
    <location>
        <begin position="145"/>
        <end position="166"/>
    </location>
</feature>
<evidence type="ECO:0000256" key="6">
    <source>
        <dbReference type="ARBA" id="ARBA00022989"/>
    </source>
</evidence>
<organism evidence="9">
    <name type="scientific">bioreactor metagenome</name>
    <dbReference type="NCBI Taxonomy" id="1076179"/>
    <lineage>
        <taxon>unclassified sequences</taxon>
        <taxon>metagenomes</taxon>
        <taxon>ecological metagenomes</taxon>
    </lineage>
</organism>
<comment type="caution">
    <text evidence="9">The sequence shown here is derived from an EMBL/GenBank/DDBJ whole genome shotgun (WGS) entry which is preliminary data.</text>
</comment>
<keyword evidence="4" id="KW-0133">Cell shape</keyword>
<dbReference type="GO" id="GO:0034204">
    <property type="term" value="P:lipid translocation"/>
    <property type="evidence" value="ECO:0007669"/>
    <property type="project" value="TreeGrafter"/>
</dbReference>
<accession>A0A645F2H9</accession>
<evidence type="ECO:0000256" key="7">
    <source>
        <dbReference type="ARBA" id="ARBA00023136"/>
    </source>
</evidence>
<dbReference type="InterPro" id="IPR004268">
    <property type="entry name" value="MurJ"/>
</dbReference>
<evidence type="ECO:0000256" key="4">
    <source>
        <dbReference type="ARBA" id="ARBA00022960"/>
    </source>
</evidence>